<dbReference type="OrthoDB" id="5910976at2759"/>
<reference evidence="1 2" key="1">
    <citation type="journal article" date="2017" name="Curr. Biol.">
        <title>Genome architecture and evolution of a unichromosomal asexual nematode.</title>
        <authorList>
            <person name="Fradin H."/>
            <person name="Zegar C."/>
            <person name="Gutwein M."/>
            <person name="Lucas J."/>
            <person name="Kovtun M."/>
            <person name="Corcoran D."/>
            <person name="Baugh L.R."/>
            <person name="Kiontke K."/>
            <person name="Gunsalus K."/>
            <person name="Fitch D.H."/>
            <person name="Piano F."/>
        </authorList>
    </citation>
    <scope>NUCLEOTIDE SEQUENCE [LARGE SCALE GENOMIC DNA]</scope>
    <source>
        <strain evidence="1">PF1309</strain>
    </source>
</reference>
<protein>
    <submittedName>
        <fullName evidence="1">Uncharacterized protein</fullName>
    </submittedName>
</protein>
<dbReference type="EMBL" id="LIAE01006948">
    <property type="protein sequence ID" value="PAV83554.1"/>
    <property type="molecule type" value="Genomic_DNA"/>
</dbReference>
<evidence type="ECO:0000313" key="2">
    <source>
        <dbReference type="Proteomes" id="UP000218231"/>
    </source>
</evidence>
<gene>
    <name evidence="1" type="ORF">WR25_20458</name>
</gene>
<dbReference type="InterPro" id="IPR005049">
    <property type="entry name" value="STL-like"/>
</dbReference>
<dbReference type="Proteomes" id="UP000218231">
    <property type="component" value="Unassembled WGS sequence"/>
</dbReference>
<accession>A0A2A2LBP0</accession>
<keyword evidence="2" id="KW-1185">Reference proteome</keyword>
<organism evidence="1 2">
    <name type="scientific">Diploscapter pachys</name>
    <dbReference type="NCBI Taxonomy" id="2018661"/>
    <lineage>
        <taxon>Eukaryota</taxon>
        <taxon>Metazoa</taxon>
        <taxon>Ecdysozoa</taxon>
        <taxon>Nematoda</taxon>
        <taxon>Chromadorea</taxon>
        <taxon>Rhabditida</taxon>
        <taxon>Rhabditina</taxon>
        <taxon>Rhabditomorpha</taxon>
        <taxon>Rhabditoidea</taxon>
        <taxon>Rhabditidae</taxon>
        <taxon>Diploscapter</taxon>
    </lineage>
</organism>
<evidence type="ECO:0000313" key="1">
    <source>
        <dbReference type="EMBL" id="PAV83554.1"/>
    </source>
</evidence>
<sequence length="172" mass="20341">MTKGYNGEICMIKAYELGLRNIKGYFAIGDDAILNFWQPINLDMVFHQWGTRHAARGHQHWWTWDVGQKAMEKSIDFAKNDKSCKYCQKTMEEYRERLLKRKFINESDTAFTEMQRYEDWTVSDVPINGYNLGPSSVGSRTWSLVKLYSENVVYYHPIKMSQVVDDPDERYK</sequence>
<dbReference type="PANTHER" id="PTHR31362:SF0">
    <property type="entry name" value="EXOSTOSIN DOMAIN-CONTAINING PROTEIN-RELATED"/>
    <property type="match status" value="1"/>
</dbReference>
<name>A0A2A2LBP0_9BILA</name>
<proteinExistence type="predicted"/>
<dbReference type="PANTHER" id="PTHR31362">
    <property type="entry name" value="GLYCOSYLTRANSFERASE STELLO1-RELATED"/>
    <property type="match status" value="1"/>
</dbReference>
<dbReference type="Pfam" id="PF03385">
    <property type="entry name" value="STELLO"/>
    <property type="match status" value="1"/>
</dbReference>
<comment type="caution">
    <text evidence="1">The sequence shown here is derived from an EMBL/GenBank/DDBJ whole genome shotgun (WGS) entry which is preliminary data.</text>
</comment>
<dbReference type="AlphaFoldDB" id="A0A2A2LBP0"/>